<organism evidence="6 7">
    <name type="scientific">Erwinia typographi</name>
    <dbReference type="NCBI Taxonomy" id="371042"/>
    <lineage>
        <taxon>Bacteria</taxon>
        <taxon>Pseudomonadati</taxon>
        <taxon>Pseudomonadota</taxon>
        <taxon>Gammaproteobacteria</taxon>
        <taxon>Enterobacterales</taxon>
        <taxon>Erwiniaceae</taxon>
        <taxon>Erwinia</taxon>
    </lineage>
</organism>
<evidence type="ECO:0000313" key="6">
    <source>
        <dbReference type="EMBL" id="KGT90531.1"/>
    </source>
</evidence>
<keyword evidence="7" id="KW-1185">Reference proteome</keyword>
<evidence type="ECO:0000256" key="3">
    <source>
        <dbReference type="ARBA" id="ARBA00022723"/>
    </source>
</evidence>
<dbReference type="GO" id="GO:0005992">
    <property type="term" value="P:trehalose biosynthetic process"/>
    <property type="evidence" value="ECO:0007669"/>
    <property type="project" value="UniProtKB-UniPathway"/>
</dbReference>
<proteinExistence type="inferred from homology"/>
<evidence type="ECO:0000256" key="5">
    <source>
        <dbReference type="RuleBase" id="RU361117"/>
    </source>
</evidence>
<accession>A0A0A3YYV5</accession>
<dbReference type="AlphaFoldDB" id="A0A0A3YYV5"/>
<keyword evidence="4 5" id="KW-0378">Hydrolase</keyword>
<comment type="function">
    <text evidence="5">Removes the phosphate from trehalose 6-phosphate to produce free trehalose.</text>
</comment>
<dbReference type="InterPro" id="IPR023214">
    <property type="entry name" value="HAD_sf"/>
</dbReference>
<dbReference type="InterPro" id="IPR003337">
    <property type="entry name" value="Trehalose_PPase"/>
</dbReference>
<dbReference type="Pfam" id="PF02358">
    <property type="entry name" value="Trehalose_PPase"/>
    <property type="match status" value="1"/>
</dbReference>
<protein>
    <recommendedName>
        <fullName evidence="5">Trehalose 6-phosphate phosphatase</fullName>
        <ecNumber evidence="5">3.1.3.12</ecNumber>
    </recommendedName>
</protein>
<evidence type="ECO:0000256" key="2">
    <source>
        <dbReference type="ARBA" id="ARBA00008770"/>
    </source>
</evidence>
<comment type="similarity">
    <text evidence="2 5">Belongs to the trehalose phosphatase family.</text>
</comment>
<sequence length="269" mass="29335">MKNQNESVPPLSASKKYAFFFDVDGTLAAIQSRPDQVFIPQQVIANLKRLAQLSEGALALVSGRPMSELDALVSPLHLPLAGVHGAERRDGEGNIERLSLPDEVAASLSALLSEAMAKLPDTQLEPKGMAFALHYRRAEHHQQAVLALAEETIARFPMLVLQPGKCVVELKPKGVSKGAAIEAFMQQAPFVDRTPVFIGDDLTDEAGFRVINTREGVAIKVGEGETQAPWRLADVPAVHHWLEQTLLQLDQDETTSVRSKGYESLSSRI</sequence>
<dbReference type="EMBL" id="JRUQ01000050">
    <property type="protein sequence ID" value="KGT90531.1"/>
    <property type="molecule type" value="Genomic_DNA"/>
</dbReference>
<evidence type="ECO:0000256" key="4">
    <source>
        <dbReference type="ARBA" id="ARBA00022801"/>
    </source>
</evidence>
<gene>
    <name evidence="6" type="ORF">NG99_17790</name>
</gene>
<dbReference type="OrthoDB" id="9814913at2"/>
<dbReference type="InterPro" id="IPR044651">
    <property type="entry name" value="OTSB-like"/>
</dbReference>
<comment type="catalytic activity">
    <reaction evidence="5">
        <text>alpha,alpha-trehalose 6-phosphate + H2O = alpha,alpha-trehalose + phosphate</text>
        <dbReference type="Rhea" id="RHEA:23420"/>
        <dbReference type="ChEBI" id="CHEBI:15377"/>
        <dbReference type="ChEBI" id="CHEBI:16551"/>
        <dbReference type="ChEBI" id="CHEBI:43474"/>
        <dbReference type="ChEBI" id="CHEBI:58429"/>
        <dbReference type="EC" id="3.1.3.12"/>
    </reaction>
</comment>
<dbReference type="Gene3D" id="3.40.50.1000">
    <property type="entry name" value="HAD superfamily/HAD-like"/>
    <property type="match status" value="1"/>
</dbReference>
<dbReference type="PANTHER" id="PTHR43768:SF3">
    <property type="entry name" value="TREHALOSE 6-PHOSPHATE PHOSPHATASE"/>
    <property type="match status" value="1"/>
</dbReference>
<dbReference type="InterPro" id="IPR036412">
    <property type="entry name" value="HAD-like_sf"/>
</dbReference>
<dbReference type="InterPro" id="IPR006379">
    <property type="entry name" value="HAD-SF_hydro_IIB"/>
</dbReference>
<keyword evidence="3 5" id="KW-0479">Metal-binding</keyword>
<dbReference type="EC" id="3.1.3.12" evidence="5"/>
<dbReference type="UniPathway" id="UPA00299"/>
<dbReference type="NCBIfam" id="TIGR00685">
    <property type="entry name" value="T6PP"/>
    <property type="match status" value="1"/>
</dbReference>
<comment type="caution">
    <text evidence="6">The sequence shown here is derived from an EMBL/GenBank/DDBJ whole genome shotgun (WGS) entry which is preliminary data.</text>
</comment>
<dbReference type="NCBIfam" id="NF007560">
    <property type="entry name" value="PRK10187.1"/>
    <property type="match status" value="1"/>
</dbReference>
<evidence type="ECO:0000313" key="7">
    <source>
        <dbReference type="Proteomes" id="UP000030351"/>
    </source>
</evidence>
<dbReference type="GO" id="GO:0004805">
    <property type="term" value="F:trehalose-phosphatase activity"/>
    <property type="evidence" value="ECO:0007669"/>
    <property type="project" value="UniProtKB-EC"/>
</dbReference>
<dbReference type="Proteomes" id="UP000030351">
    <property type="component" value="Unassembled WGS sequence"/>
</dbReference>
<name>A0A0A3YYV5_9GAMM</name>
<dbReference type="GO" id="GO:0000287">
    <property type="term" value="F:magnesium ion binding"/>
    <property type="evidence" value="ECO:0007669"/>
    <property type="project" value="UniProtKB-ARBA"/>
</dbReference>
<dbReference type="eggNOG" id="COG1877">
    <property type="taxonomic scope" value="Bacteria"/>
</dbReference>
<dbReference type="RefSeq" id="WP_034895830.1">
    <property type="nucleotide sequence ID" value="NZ_JRUQ01000050.1"/>
</dbReference>
<comment type="pathway">
    <text evidence="1 5">Glycan biosynthesis; trehalose biosynthesis.</text>
</comment>
<dbReference type="CDD" id="cd01627">
    <property type="entry name" value="HAD_TPP"/>
    <property type="match status" value="1"/>
</dbReference>
<keyword evidence="5" id="KW-0460">Magnesium</keyword>
<evidence type="ECO:0000256" key="1">
    <source>
        <dbReference type="ARBA" id="ARBA00005199"/>
    </source>
</evidence>
<dbReference type="STRING" id="371042.NG99_17790"/>
<dbReference type="SUPFAM" id="SSF56784">
    <property type="entry name" value="HAD-like"/>
    <property type="match status" value="1"/>
</dbReference>
<dbReference type="Gene3D" id="3.30.70.1020">
    <property type="entry name" value="Trehalose-6-phosphate phosphatase related protein, domain 2"/>
    <property type="match status" value="1"/>
</dbReference>
<dbReference type="PANTHER" id="PTHR43768">
    <property type="entry name" value="TREHALOSE 6-PHOSPHATE PHOSPHATASE"/>
    <property type="match status" value="1"/>
</dbReference>
<dbReference type="NCBIfam" id="TIGR01484">
    <property type="entry name" value="HAD-SF-IIB"/>
    <property type="match status" value="1"/>
</dbReference>
<comment type="cofactor">
    <cofactor evidence="5">
        <name>Mg(2+)</name>
        <dbReference type="ChEBI" id="CHEBI:18420"/>
    </cofactor>
</comment>
<reference evidence="6 7" key="1">
    <citation type="submission" date="2014-10" db="EMBL/GenBank/DDBJ databases">
        <title>Genome sequence of Erwinia typographi M043b.</title>
        <authorList>
            <person name="Chan K.-G."/>
            <person name="Tan W.-S."/>
        </authorList>
    </citation>
    <scope>NUCLEOTIDE SEQUENCE [LARGE SCALE GENOMIC DNA]</scope>
    <source>
        <strain evidence="6 7">M043b</strain>
    </source>
</reference>